<dbReference type="InterPro" id="IPR014051">
    <property type="entry name" value="Phosphoesterase_HXTX"/>
</dbReference>
<keyword evidence="5" id="KW-1185">Reference proteome</keyword>
<evidence type="ECO:0000313" key="4">
    <source>
        <dbReference type="EMBL" id="CAG9177035.1"/>
    </source>
</evidence>
<feature type="domain" description="Phosphoesterase HXTX" evidence="3">
    <location>
        <begin position="16"/>
        <end position="85"/>
    </location>
</feature>
<comment type="function">
    <text evidence="2">Hydrolyzes RNA 2',3'-cyclic phosphodiester to an RNA 2'-phosphomonoester.</text>
</comment>
<dbReference type="PANTHER" id="PTHR35561:SF1">
    <property type="entry name" value="RNA 2',3'-CYCLIC PHOSPHODIESTERASE"/>
    <property type="match status" value="1"/>
</dbReference>
<dbReference type="NCBIfam" id="TIGR02258">
    <property type="entry name" value="2_5_ligase"/>
    <property type="match status" value="1"/>
</dbReference>
<keyword evidence="1 2" id="KW-0378">Hydrolase</keyword>
<evidence type="ECO:0000256" key="2">
    <source>
        <dbReference type="HAMAP-Rule" id="MF_01940"/>
    </source>
</evidence>
<dbReference type="Proteomes" id="UP000727654">
    <property type="component" value="Unassembled WGS sequence"/>
</dbReference>
<organism evidence="4 5">
    <name type="scientific">Cupriavidus laharis</name>
    <dbReference type="NCBI Taxonomy" id="151654"/>
    <lineage>
        <taxon>Bacteria</taxon>
        <taxon>Pseudomonadati</taxon>
        <taxon>Pseudomonadota</taxon>
        <taxon>Betaproteobacteria</taxon>
        <taxon>Burkholderiales</taxon>
        <taxon>Burkholderiaceae</taxon>
        <taxon>Cupriavidus</taxon>
    </lineage>
</organism>
<dbReference type="Gene3D" id="3.90.1140.10">
    <property type="entry name" value="Cyclic phosphodiesterase"/>
    <property type="match status" value="1"/>
</dbReference>
<dbReference type="GO" id="GO:0008664">
    <property type="term" value="F:RNA 2',3'-cyclic 3'-phosphodiesterase activity"/>
    <property type="evidence" value="ECO:0007669"/>
    <property type="project" value="UniProtKB-EC"/>
</dbReference>
<feature type="domain" description="Phosphoesterase HXTX" evidence="3">
    <location>
        <begin position="94"/>
        <end position="166"/>
    </location>
</feature>
<evidence type="ECO:0000313" key="5">
    <source>
        <dbReference type="Proteomes" id="UP000727654"/>
    </source>
</evidence>
<feature type="active site" description="Proton donor" evidence="2">
    <location>
        <position position="37"/>
    </location>
</feature>
<gene>
    <name evidence="4" type="primary">thpR</name>
    <name evidence="4" type="ORF">LMG23992_03398</name>
</gene>
<dbReference type="PANTHER" id="PTHR35561">
    <property type="entry name" value="RNA 2',3'-CYCLIC PHOSPHODIESTERASE"/>
    <property type="match status" value="1"/>
</dbReference>
<dbReference type="EC" id="3.1.4.58" evidence="2"/>
<dbReference type="RefSeq" id="WP_224080973.1">
    <property type="nucleotide sequence ID" value="NZ_CAJZAI010000008.1"/>
</dbReference>
<feature type="short sequence motif" description="HXTX 2" evidence="2">
    <location>
        <begin position="120"/>
        <end position="123"/>
    </location>
</feature>
<comment type="caution">
    <text evidence="4">The sequence shown here is derived from an EMBL/GenBank/DDBJ whole genome shotgun (WGS) entry which is preliminary data.</text>
</comment>
<accession>A0ABM8XAK2</accession>
<evidence type="ECO:0000259" key="3">
    <source>
        <dbReference type="Pfam" id="PF02834"/>
    </source>
</evidence>
<protein>
    <recommendedName>
        <fullName evidence="2">RNA 2',3'-cyclic phosphodiesterase</fullName>
        <shortName evidence="2">RNA 2',3'-CPDase</shortName>
        <ecNumber evidence="2">3.1.4.58</ecNumber>
    </recommendedName>
</protein>
<dbReference type="Pfam" id="PF02834">
    <property type="entry name" value="LigT_PEase"/>
    <property type="match status" value="2"/>
</dbReference>
<dbReference type="EMBL" id="CAJZAI010000008">
    <property type="protein sequence ID" value="CAG9177035.1"/>
    <property type="molecule type" value="Genomic_DNA"/>
</dbReference>
<proteinExistence type="inferred from homology"/>
<dbReference type="InterPro" id="IPR009097">
    <property type="entry name" value="Cyclic_Pdiesterase"/>
</dbReference>
<comment type="catalytic activity">
    <reaction evidence="2">
        <text>a 3'-end 2',3'-cyclophospho-ribonucleotide-RNA + H2O = a 3'-end 2'-phospho-ribonucleotide-RNA + H(+)</text>
        <dbReference type="Rhea" id="RHEA:11828"/>
        <dbReference type="Rhea" id="RHEA-COMP:10464"/>
        <dbReference type="Rhea" id="RHEA-COMP:17353"/>
        <dbReference type="ChEBI" id="CHEBI:15377"/>
        <dbReference type="ChEBI" id="CHEBI:15378"/>
        <dbReference type="ChEBI" id="CHEBI:83064"/>
        <dbReference type="ChEBI" id="CHEBI:173113"/>
        <dbReference type="EC" id="3.1.4.58"/>
    </reaction>
</comment>
<dbReference type="HAMAP" id="MF_01940">
    <property type="entry name" value="RNA_CPDase"/>
    <property type="match status" value="1"/>
</dbReference>
<feature type="short sequence motif" description="HXTX 1" evidence="2">
    <location>
        <begin position="37"/>
        <end position="40"/>
    </location>
</feature>
<dbReference type="SUPFAM" id="SSF55144">
    <property type="entry name" value="LigT-like"/>
    <property type="match status" value="1"/>
</dbReference>
<dbReference type="InterPro" id="IPR004175">
    <property type="entry name" value="RNA_CPDase"/>
</dbReference>
<sequence>MDRLFIAVESPRAVAAHLVGLVPAASGIRPTPVAQVHLTLRFLGECDAEQAGRITAALDTIRAEEFTLRVAGAGRFRGQQGSVLWAGLAPCLALDALYAAVTDALKSAGIAPERRHFRAHLTLARCRPTVPDALLRDWVAAHRELAVPPWQAHRFVLFESRLDQQGATHAVTGTWPLIAPDDAPTTASVPVSA</sequence>
<name>A0ABM8XAK2_9BURK</name>
<comment type="similarity">
    <text evidence="2">Belongs to the 2H phosphoesterase superfamily. ThpR family.</text>
</comment>
<feature type="active site" description="Proton acceptor" evidence="2">
    <location>
        <position position="120"/>
    </location>
</feature>
<reference evidence="4 5" key="1">
    <citation type="submission" date="2021-08" db="EMBL/GenBank/DDBJ databases">
        <authorList>
            <person name="Peeters C."/>
        </authorList>
    </citation>
    <scope>NUCLEOTIDE SEQUENCE [LARGE SCALE GENOMIC DNA]</scope>
    <source>
        <strain evidence="4 5">LMG 23992</strain>
    </source>
</reference>
<evidence type="ECO:0000256" key="1">
    <source>
        <dbReference type="ARBA" id="ARBA00022801"/>
    </source>
</evidence>